<reference evidence="19" key="1">
    <citation type="submission" date="2012-12" db="EMBL/GenBank/DDBJ databases">
        <title>Identification and characterization of a phenylalanine ammonia-lyase gene family in Isatis indigotica Fort.</title>
        <authorList>
            <person name="Liu Q."/>
            <person name="Chen J."/>
            <person name="Zhou X."/>
            <person name="Di P."/>
            <person name="Xiao Y."/>
            <person name="Xuan H."/>
            <person name="Zhang L."/>
            <person name="Chen W."/>
        </authorList>
    </citation>
    <scope>NUCLEOTIDE SEQUENCE</scope>
    <source>
        <tissue evidence="19">Salivary gland</tissue>
    </source>
</reference>
<dbReference type="PANTHER" id="PTHR11129:SF1">
    <property type="entry name" value="PROTEIN FARNESYLTRANSFERASE_GERANYLGERANYLTRANSFERASE TYPE-1 SUBUNIT ALPHA"/>
    <property type="match status" value="1"/>
</dbReference>
<sequence length="593" mass="67662">AVAASAFCFGSNVGPGPKSSDNKLIPFFEILSRQHGRLKVKTTAEQEEEKRKEREKKLKIYKAASRQIVDKRRSGELDDELLRITGQVLQSNPDDSTLWNIRREVFENYFDKGSKHTAEDGEGELTLTEMALQKNPKSYGAWSHRAWAMGAFPNMDWDRELRLCNLLLEQDERNFHGWDYRRLVCQHAKVTLEKELSFTMDKIAANFSNYSAWHYRSSLLPKVHPGSREGTVKEDVLLEEYSLVQNATFTDPGDQSGWFYHRWLTGREKPALDFLLLYISKETRTVTLHLTQQIRIQEVELTVRMNGVPLSLVWHAPSTLLCSPLWYADIPGDALVGDCDNEWKATVRSLDGTEAHADLSVKASEQKARFTGNIPRNHLFSCELSAARTSVLEKELEVCQALHELEPQNKWPLLTCVLLMRALDGSRFREKIEKFLLELSTVDPMRSAYYNDLRSKFVMEIALEGLDANVVCVSFAGKELTCVHHTDHLALVRDVDLSRNRIRSLHPLCFLRSVVRLNLSGNRVLTCLGLEELPHLEWLSLEDNEISSLDGLVPLKTCRKLTTLLLKGNPVCKYEKDLSSFLPQVKIFDNSSA</sequence>
<dbReference type="PROSITE" id="PS51147">
    <property type="entry name" value="PFTA"/>
    <property type="match status" value="5"/>
</dbReference>
<proteinExistence type="evidence at transcript level"/>
<dbReference type="InterPro" id="IPR032675">
    <property type="entry name" value="LRR_dom_sf"/>
</dbReference>
<dbReference type="SUPFAM" id="SSF48439">
    <property type="entry name" value="Protein prenylyltransferase"/>
    <property type="match status" value="1"/>
</dbReference>
<organism evidence="19">
    <name type="scientific">Ixodes ricinus</name>
    <name type="common">Common tick</name>
    <name type="synonym">Acarus ricinus</name>
    <dbReference type="NCBI Taxonomy" id="34613"/>
    <lineage>
        <taxon>Eukaryota</taxon>
        <taxon>Metazoa</taxon>
        <taxon>Ecdysozoa</taxon>
        <taxon>Arthropoda</taxon>
        <taxon>Chelicerata</taxon>
        <taxon>Arachnida</taxon>
        <taxon>Acari</taxon>
        <taxon>Parasitiformes</taxon>
        <taxon>Ixodida</taxon>
        <taxon>Ixodoidea</taxon>
        <taxon>Ixodidae</taxon>
        <taxon>Ixodinae</taxon>
        <taxon>Ixodes</taxon>
    </lineage>
</organism>
<evidence type="ECO:0000256" key="14">
    <source>
        <dbReference type="ARBA" id="ARBA00041392"/>
    </source>
</evidence>
<evidence type="ECO:0000256" key="17">
    <source>
        <dbReference type="ARBA" id="ARBA00043219"/>
    </source>
</evidence>
<evidence type="ECO:0000256" key="12">
    <source>
        <dbReference type="ARBA" id="ARBA00031267"/>
    </source>
</evidence>
<dbReference type="Pfam" id="PF01239">
    <property type="entry name" value="PPTA"/>
    <property type="match status" value="5"/>
</dbReference>
<feature type="non-terminal residue" evidence="19">
    <location>
        <position position="1"/>
    </location>
</feature>
<protein>
    <recommendedName>
        <fullName evidence="6">Geranylgeranyl transferase type-2 subunit alpha</fullName>
        <ecNumber evidence="5">2.5.1.58</ecNumber>
        <ecNumber evidence="4">2.5.1.59</ecNumber>
        <ecNumber evidence="3">2.5.1.60</ecNumber>
    </recommendedName>
    <alternativeName>
        <fullName evidence="16">CAAX farnesyltransferase subunit alpha</fullName>
    </alternativeName>
    <alternativeName>
        <fullName evidence="15">FTase-alpha</fullName>
    </alternativeName>
    <alternativeName>
        <fullName evidence="12">Geranylgeranyl transferase type II subunit alpha</fullName>
    </alternativeName>
    <alternativeName>
        <fullName evidence="13">Protein farnesyltransferase/geranylgeranyltransferase type-1 subunit alpha</fullName>
    </alternativeName>
    <alternativeName>
        <fullName evidence="14">Ras proteins prenyltransferase subunit alpha</fullName>
    </alternativeName>
    <alternativeName>
        <fullName evidence="17">Type I protein geranyl-geranyltransferase subunit alpha</fullName>
    </alternativeName>
</protein>
<accession>A0A0K8RPI8</accession>
<dbReference type="EC" id="2.5.1.58" evidence="5"/>
<keyword evidence="9" id="KW-0808">Transferase</keyword>
<evidence type="ECO:0000256" key="6">
    <source>
        <dbReference type="ARBA" id="ARBA00014772"/>
    </source>
</evidence>
<dbReference type="GO" id="GO:0005965">
    <property type="term" value="C:protein farnesyltransferase complex"/>
    <property type="evidence" value="ECO:0007669"/>
    <property type="project" value="TreeGrafter"/>
</dbReference>
<evidence type="ECO:0000256" key="1">
    <source>
        <dbReference type="ARBA" id="ARBA00001946"/>
    </source>
</evidence>
<evidence type="ECO:0000256" key="16">
    <source>
        <dbReference type="ARBA" id="ARBA00043086"/>
    </source>
</evidence>
<dbReference type="GO" id="GO:0005953">
    <property type="term" value="C:CAAX-protein geranylgeranyltransferase complex"/>
    <property type="evidence" value="ECO:0007669"/>
    <property type="project" value="TreeGrafter"/>
</dbReference>
<dbReference type="InterPro" id="IPR002088">
    <property type="entry name" value="Prenyl_trans_a"/>
</dbReference>
<dbReference type="GO" id="GO:0004663">
    <property type="term" value="F:Rab geranylgeranyltransferase activity"/>
    <property type="evidence" value="ECO:0007669"/>
    <property type="project" value="UniProtKB-EC"/>
</dbReference>
<evidence type="ECO:0000256" key="18">
    <source>
        <dbReference type="ARBA" id="ARBA00047658"/>
    </source>
</evidence>
<evidence type="ECO:0000256" key="4">
    <source>
        <dbReference type="ARBA" id="ARBA00012700"/>
    </source>
</evidence>
<evidence type="ECO:0000256" key="13">
    <source>
        <dbReference type="ARBA" id="ARBA00040965"/>
    </source>
</evidence>
<dbReference type="SMART" id="SM00369">
    <property type="entry name" value="LRR_TYP"/>
    <property type="match status" value="2"/>
</dbReference>
<dbReference type="PANTHER" id="PTHR11129">
    <property type="entry name" value="PROTEIN FARNESYLTRANSFERASE ALPHA SUBUNIT/RAB GERANYLGERANYL TRANSFERASE ALPHA SUBUNIT"/>
    <property type="match status" value="1"/>
</dbReference>
<keyword evidence="8" id="KW-0433">Leucine-rich repeat</keyword>
<dbReference type="PROSITE" id="PS51450">
    <property type="entry name" value="LRR"/>
    <property type="match status" value="1"/>
</dbReference>
<dbReference type="GO" id="GO:0004662">
    <property type="term" value="F:CAAX-protein geranylgeranyltransferase activity"/>
    <property type="evidence" value="ECO:0007669"/>
    <property type="project" value="UniProtKB-EC"/>
</dbReference>
<comment type="similarity">
    <text evidence="2">Belongs to the protein prenyltransferase subunit alpha family.</text>
</comment>
<dbReference type="GO" id="GO:0004660">
    <property type="term" value="F:protein farnesyltransferase activity"/>
    <property type="evidence" value="ECO:0007669"/>
    <property type="project" value="UniProtKB-EC"/>
</dbReference>
<keyword evidence="7" id="KW-0637">Prenyltransferase</keyword>
<dbReference type="EC" id="2.5.1.59" evidence="4"/>
<dbReference type="Pfam" id="PF14580">
    <property type="entry name" value="LRR_9"/>
    <property type="match status" value="1"/>
</dbReference>
<evidence type="ECO:0000256" key="5">
    <source>
        <dbReference type="ARBA" id="ARBA00012702"/>
    </source>
</evidence>
<keyword evidence="11" id="KW-0460">Magnesium</keyword>
<evidence type="ECO:0000256" key="10">
    <source>
        <dbReference type="ARBA" id="ARBA00022737"/>
    </source>
</evidence>
<keyword evidence="10" id="KW-0677">Repeat</keyword>
<dbReference type="Gene3D" id="1.25.40.120">
    <property type="entry name" value="Protein prenylyltransferase"/>
    <property type="match status" value="1"/>
</dbReference>
<name>A0A0K8RPI8_IXORI</name>
<dbReference type="InterPro" id="IPR003591">
    <property type="entry name" value="Leu-rich_rpt_typical-subtyp"/>
</dbReference>
<dbReference type="AlphaFoldDB" id="A0A0K8RPI8"/>
<dbReference type="InterPro" id="IPR001611">
    <property type="entry name" value="Leu-rich_rpt"/>
</dbReference>
<evidence type="ECO:0000256" key="3">
    <source>
        <dbReference type="ARBA" id="ARBA00012656"/>
    </source>
</evidence>
<evidence type="ECO:0000256" key="7">
    <source>
        <dbReference type="ARBA" id="ARBA00022602"/>
    </source>
</evidence>
<dbReference type="EC" id="2.5.1.60" evidence="3"/>
<dbReference type="SUPFAM" id="SSF52058">
    <property type="entry name" value="L domain-like"/>
    <property type="match status" value="1"/>
</dbReference>
<comment type="cofactor">
    <cofactor evidence="1">
        <name>Mg(2+)</name>
        <dbReference type="ChEBI" id="CHEBI:18420"/>
    </cofactor>
</comment>
<evidence type="ECO:0000256" key="2">
    <source>
        <dbReference type="ARBA" id="ARBA00006734"/>
    </source>
</evidence>
<evidence type="ECO:0000256" key="15">
    <source>
        <dbReference type="ARBA" id="ARBA00042436"/>
    </source>
</evidence>
<evidence type="ECO:0000256" key="9">
    <source>
        <dbReference type="ARBA" id="ARBA00022679"/>
    </source>
</evidence>
<comment type="catalytic activity">
    <reaction evidence="18">
        <text>geranylgeranyl diphosphate + L-cysteinyl-[protein] = S-geranylgeranyl-L-cysteinyl-[protein] + diphosphate</text>
        <dbReference type="Rhea" id="RHEA:21240"/>
        <dbReference type="Rhea" id="RHEA-COMP:10131"/>
        <dbReference type="Rhea" id="RHEA-COMP:11537"/>
        <dbReference type="ChEBI" id="CHEBI:29950"/>
        <dbReference type="ChEBI" id="CHEBI:33019"/>
        <dbReference type="ChEBI" id="CHEBI:57533"/>
        <dbReference type="ChEBI" id="CHEBI:86021"/>
        <dbReference type="EC" id="2.5.1.60"/>
    </reaction>
</comment>
<dbReference type="Gene3D" id="3.80.10.10">
    <property type="entry name" value="Ribonuclease Inhibitor"/>
    <property type="match status" value="1"/>
</dbReference>
<evidence type="ECO:0000256" key="8">
    <source>
        <dbReference type="ARBA" id="ARBA00022614"/>
    </source>
</evidence>
<dbReference type="FunFam" id="1.25.40.120:FF:000035">
    <property type="entry name" value="Geranylgeranyl transferase type-2 subunit alpha"/>
    <property type="match status" value="1"/>
</dbReference>
<dbReference type="EMBL" id="GADI01000980">
    <property type="protein sequence ID" value="JAA72828.1"/>
    <property type="molecule type" value="mRNA"/>
</dbReference>
<dbReference type="Gene3D" id="2.60.40.1130">
    <property type="entry name" value="Rab geranylgeranyltransferase alpha-subunit, insert domain"/>
    <property type="match status" value="1"/>
</dbReference>
<evidence type="ECO:0000256" key="11">
    <source>
        <dbReference type="ARBA" id="ARBA00022842"/>
    </source>
</evidence>
<evidence type="ECO:0000313" key="19">
    <source>
        <dbReference type="EMBL" id="JAA72828.1"/>
    </source>
</evidence>